<evidence type="ECO:0000313" key="2">
    <source>
        <dbReference type="EMBL" id="MBS4885028.1"/>
    </source>
</evidence>
<feature type="transmembrane region" description="Helical" evidence="1">
    <location>
        <begin position="99"/>
        <end position="125"/>
    </location>
</feature>
<feature type="transmembrane region" description="Helical" evidence="1">
    <location>
        <begin position="145"/>
        <end position="170"/>
    </location>
</feature>
<keyword evidence="1" id="KW-0812">Transmembrane</keyword>
<dbReference type="OrthoDB" id="1650902at2"/>
<evidence type="ECO:0000313" key="3">
    <source>
        <dbReference type="EMBL" id="RHM07077.1"/>
    </source>
</evidence>
<feature type="transmembrane region" description="Helical" evidence="1">
    <location>
        <begin position="59"/>
        <end position="78"/>
    </location>
</feature>
<dbReference type="GeneID" id="92792927"/>
<dbReference type="Proteomes" id="UP000753219">
    <property type="component" value="Unassembled WGS sequence"/>
</dbReference>
<keyword evidence="1" id="KW-0472">Membrane</keyword>
<dbReference type="EMBL" id="QRPK01000071">
    <property type="protein sequence ID" value="RHM07077.1"/>
    <property type="molecule type" value="Genomic_DNA"/>
</dbReference>
<gene>
    <name evidence="3" type="ORF">DWZ83_09280</name>
    <name evidence="2" type="ORF">KHZ85_09775</name>
</gene>
<comment type="caution">
    <text evidence="3">The sequence shown here is derived from an EMBL/GenBank/DDBJ whole genome shotgun (WGS) entry which is preliminary data.</text>
</comment>
<keyword evidence="4" id="KW-1185">Reference proteome</keyword>
<sequence>MKKRDVMKQKRKLKKYGEFKMAKFAQYMCIAMVLLFLVYFGLLATQTKGGVNELLSTNLFITTGFIVCVVNLYVFYALKRLINNLENFEYVEATRIEMLIIAIAQLLLFNYASAALLIYCLIKYFKWQGFSIKEAFREIKKTKQLSNVLITVSLLVFMGILAFVIGIAAVRS</sequence>
<reference evidence="2" key="2">
    <citation type="submission" date="2021-02" db="EMBL/GenBank/DDBJ databases">
        <title>Infant gut strain persistence is associated with maternal origin, phylogeny, and functional potential including surface adhesion and iron acquisition.</title>
        <authorList>
            <person name="Lou Y.C."/>
        </authorList>
    </citation>
    <scope>NUCLEOTIDE SEQUENCE</scope>
    <source>
        <strain evidence="2">L3_108_103G1_dasL3_108_103G1_concoct_2</strain>
    </source>
</reference>
<evidence type="ECO:0000256" key="1">
    <source>
        <dbReference type="SAM" id="Phobius"/>
    </source>
</evidence>
<name>A0A415P2U5_9FIRM</name>
<dbReference type="EMBL" id="JAGZMZ010000037">
    <property type="protein sequence ID" value="MBS4885028.1"/>
    <property type="molecule type" value="Genomic_DNA"/>
</dbReference>
<organism evidence="3 4">
    <name type="scientific">Amedibacillus dolichus</name>
    <dbReference type="NCBI Taxonomy" id="31971"/>
    <lineage>
        <taxon>Bacteria</taxon>
        <taxon>Bacillati</taxon>
        <taxon>Bacillota</taxon>
        <taxon>Erysipelotrichia</taxon>
        <taxon>Erysipelotrichales</taxon>
        <taxon>Erysipelotrichaceae</taxon>
        <taxon>Amedibacillus</taxon>
    </lineage>
</organism>
<protein>
    <submittedName>
        <fullName evidence="3">Uncharacterized protein</fullName>
    </submittedName>
</protein>
<keyword evidence="1" id="KW-1133">Transmembrane helix</keyword>
<dbReference type="RefSeq" id="WP_004798398.1">
    <property type="nucleotide sequence ID" value="NZ_CABKNA010000005.1"/>
</dbReference>
<dbReference type="AlphaFoldDB" id="A0A415P2U5"/>
<accession>A0A415P2U5</accession>
<dbReference type="Proteomes" id="UP000284868">
    <property type="component" value="Unassembled WGS sequence"/>
</dbReference>
<proteinExistence type="predicted"/>
<evidence type="ECO:0000313" key="4">
    <source>
        <dbReference type="Proteomes" id="UP000284868"/>
    </source>
</evidence>
<reference evidence="3 4" key="1">
    <citation type="submission" date="2018-08" db="EMBL/GenBank/DDBJ databases">
        <title>A genome reference for cultivated species of the human gut microbiota.</title>
        <authorList>
            <person name="Zou Y."/>
            <person name="Xue W."/>
            <person name="Luo G."/>
        </authorList>
    </citation>
    <scope>NUCLEOTIDE SEQUENCE [LARGE SCALE GENOMIC DNA]</scope>
    <source>
        <strain evidence="3 4">AF35-6BH</strain>
    </source>
</reference>